<evidence type="ECO:0000256" key="5">
    <source>
        <dbReference type="RuleBase" id="RU366006"/>
    </source>
</evidence>
<dbReference type="RefSeq" id="WP_311951413.1">
    <property type="nucleotide sequence ID" value="NZ_JAVLVU010000001.1"/>
</dbReference>
<dbReference type="PANTHER" id="PTHR48080">
    <property type="entry name" value="D-GALACTONATE DEHYDRATASE-RELATED"/>
    <property type="match status" value="1"/>
</dbReference>
<keyword evidence="8" id="KW-1185">Reference proteome</keyword>
<dbReference type="Gene3D" id="3.30.390.10">
    <property type="entry name" value="Enolase-like, N-terminal domain"/>
    <property type="match status" value="1"/>
</dbReference>
<name>A0ABU3GWC8_9SPHI</name>
<evidence type="ECO:0000313" key="7">
    <source>
        <dbReference type="EMBL" id="MDT3404074.1"/>
    </source>
</evidence>
<evidence type="ECO:0000313" key="8">
    <source>
        <dbReference type="Proteomes" id="UP001258315"/>
    </source>
</evidence>
<sequence length="339" mass="37257">MKLTYAPFELILKHRFTIAKFSRTSTPLMLVQIEHEGQKGYGEASMVPYLGESTQTATEFLQKVEVNRFSFPFNYGEIMAYLDSLASGNPAVKAAIDIALHDLEGKLMHKPCWQLLGSQPGHMPLTSITLGIDTPEVVIQKAKEAAGMKVIKVKLSGEADKMLIETVRSVTNVPLYVDANQGWTGLEKSLDMVYWLHEQGVQLIEQPFAKTDSDSNAWLTQRSPIPIIGDEAVQRLPDVERAKGIYHGINLKLMKSAGMYEAKLMIDKARELDLKVLIGCMSETSCATLAAAALAPQCNWADLDGPLLTSNNPYATPLIQNGKWVLTNEPGLGLQPSVA</sequence>
<dbReference type="Pfam" id="PF13378">
    <property type="entry name" value="MR_MLE_C"/>
    <property type="match status" value="1"/>
</dbReference>
<comment type="caution">
    <text evidence="7">The sequence shown here is derived from an EMBL/GenBank/DDBJ whole genome shotgun (WGS) entry which is preliminary data.</text>
</comment>
<keyword evidence="2 5" id="KW-0479">Metal-binding</keyword>
<dbReference type="GO" id="GO:0103031">
    <property type="term" value="F:L-Ala-D/L-Glu epimerase activity"/>
    <property type="evidence" value="ECO:0007669"/>
    <property type="project" value="UniProtKB-EC"/>
</dbReference>
<dbReference type="Gene3D" id="3.20.20.120">
    <property type="entry name" value="Enolase-like C-terminal domain"/>
    <property type="match status" value="1"/>
</dbReference>
<dbReference type="SFLD" id="SFLDS00001">
    <property type="entry name" value="Enolase"/>
    <property type="match status" value="1"/>
</dbReference>
<keyword evidence="3 5" id="KW-0460">Magnesium</keyword>
<dbReference type="SFLD" id="SFLDG00180">
    <property type="entry name" value="muconate_cycloisomerase"/>
    <property type="match status" value="1"/>
</dbReference>
<feature type="domain" description="Mandelate racemase/muconate lactonizing enzyme C-terminal" evidence="6">
    <location>
        <begin position="135"/>
        <end position="226"/>
    </location>
</feature>
<evidence type="ECO:0000256" key="3">
    <source>
        <dbReference type="ARBA" id="ARBA00022842"/>
    </source>
</evidence>
<dbReference type="SUPFAM" id="SSF54826">
    <property type="entry name" value="Enolase N-terminal domain-like"/>
    <property type="match status" value="1"/>
</dbReference>
<dbReference type="Pfam" id="PF02746">
    <property type="entry name" value="MR_MLE_N"/>
    <property type="match status" value="1"/>
</dbReference>
<evidence type="ECO:0000259" key="6">
    <source>
        <dbReference type="SMART" id="SM00922"/>
    </source>
</evidence>
<comment type="cofactor">
    <cofactor evidence="5">
        <name>Mg(2+)</name>
        <dbReference type="ChEBI" id="CHEBI:18420"/>
    </cofactor>
    <text evidence="5">Binds 1 Mg(2+) ion per subunit.</text>
</comment>
<dbReference type="InterPro" id="IPR034593">
    <property type="entry name" value="DgoD-like"/>
</dbReference>
<dbReference type="EMBL" id="JAVLVU010000001">
    <property type="protein sequence ID" value="MDT3404074.1"/>
    <property type="molecule type" value="Genomic_DNA"/>
</dbReference>
<dbReference type="InterPro" id="IPR029065">
    <property type="entry name" value="Enolase_C-like"/>
</dbReference>
<protein>
    <recommendedName>
        <fullName evidence="5">Dipeptide epimerase</fullName>
        <ecNumber evidence="5">5.1.1.-</ecNumber>
    </recommendedName>
</protein>
<dbReference type="CDD" id="cd03319">
    <property type="entry name" value="L-Ala-DL-Glu_epimerase"/>
    <property type="match status" value="1"/>
</dbReference>
<gene>
    <name evidence="7" type="ORF">QE417_003146</name>
</gene>
<dbReference type="InterPro" id="IPR034603">
    <property type="entry name" value="Dipeptide_epimerase"/>
</dbReference>
<dbReference type="PANTHER" id="PTHR48080:SF3">
    <property type="entry name" value="ENOLASE SUPERFAMILY MEMBER DDB_G0284701"/>
    <property type="match status" value="1"/>
</dbReference>
<dbReference type="InterPro" id="IPR029017">
    <property type="entry name" value="Enolase-like_N"/>
</dbReference>
<dbReference type="Proteomes" id="UP001258315">
    <property type="component" value="Unassembled WGS sequence"/>
</dbReference>
<dbReference type="SUPFAM" id="SSF51604">
    <property type="entry name" value="Enolase C-terminal domain-like"/>
    <property type="match status" value="1"/>
</dbReference>
<comment type="similarity">
    <text evidence="1 5">Belongs to the mandelate racemase/muconate lactonizing enzyme family.</text>
</comment>
<dbReference type="EC" id="5.1.1.-" evidence="5"/>
<proteinExistence type="inferred from homology"/>
<evidence type="ECO:0000256" key="1">
    <source>
        <dbReference type="ARBA" id="ARBA00008031"/>
    </source>
</evidence>
<dbReference type="SMART" id="SM00922">
    <property type="entry name" value="MR_MLE"/>
    <property type="match status" value="1"/>
</dbReference>
<evidence type="ECO:0000256" key="4">
    <source>
        <dbReference type="ARBA" id="ARBA00023235"/>
    </source>
</evidence>
<reference evidence="8" key="1">
    <citation type="submission" date="2023-07" db="EMBL/GenBank/DDBJ databases">
        <title>Functional and genomic diversity of the sorghum phyllosphere microbiome.</title>
        <authorList>
            <person name="Shade A."/>
        </authorList>
    </citation>
    <scope>NUCLEOTIDE SEQUENCE [LARGE SCALE GENOMIC DNA]</scope>
    <source>
        <strain evidence="8">SORGH_AS_0422</strain>
    </source>
</reference>
<keyword evidence="4 5" id="KW-0413">Isomerase</keyword>
<dbReference type="InterPro" id="IPR013341">
    <property type="entry name" value="Mandelate_racemase_N_dom"/>
</dbReference>
<evidence type="ECO:0000256" key="2">
    <source>
        <dbReference type="ARBA" id="ARBA00022723"/>
    </source>
</evidence>
<accession>A0ABU3GWC8</accession>
<dbReference type="InterPro" id="IPR036849">
    <property type="entry name" value="Enolase-like_C_sf"/>
</dbReference>
<organism evidence="7 8">
    <name type="scientific">Mucilaginibacter terrae</name>
    <dbReference type="NCBI Taxonomy" id="1955052"/>
    <lineage>
        <taxon>Bacteria</taxon>
        <taxon>Pseudomonadati</taxon>
        <taxon>Bacteroidota</taxon>
        <taxon>Sphingobacteriia</taxon>
        <taxon>Sphingobacteriales</taxon>
        <taxon>Sphingobacteriaceae</taxon>
        <taxon>Mucilaginibacter</taxon>
    </lineage>
</organism>
<dbReference type="InterPro" id="IPR013342">
    <property type="entry name" value="Mandelate_racemase_C"/>
</dbReference>